<dbReference type="Proteomes" id="UP000186922">
    <property type="component" value="Unassembled WGS sequence"/>
</dbReference>
<dbReference type="STRING" id="947166.A0A1D1VHY4"/>
<keyword evidence="2" id="KW-1185">Reference proteome</keyword>
<gene>
    <name evidence="1" type="primary">RvY_11258-1</name>
    <name evidence="1" type="synonym">RvY_11258.1</name>
    <name evidence="1" type="ORF">RvY_11258</name>
</gene>
<name>A0A1D1VHY4_RAMVA</name>
<dbReference type="OrthoDB" id="6283821at2759"/>
<protein>
    <submittedName>
        <fullName evidence="1">Uncharacterized protein</fullName>
    </submittedName>
</protein>
<proteinExistence type="predicted"/>
<dbReference type="AlphaFoldDB" id="A0A1D1VHY4"/>
<comment type="caution">
    <text evidence="1">The sequence shown here is derived from an EMBL/GenBank/DDBJ whole genome shotgun (WGS) entry which is preliminary data.</text>
</comment>
<evidence type="ECO:0000313" key="2">
    <source>
        <dbReference type="Proteomes" id="UP000186922"/>
    </source>
</evidence>
<organism evidence="1 2">
    <name type="scientific">Ramazzottius varieornatus</name>
    <name type="common">Water bear</name>
    <name type="synonym">Tardigrade</name>
    <dbReference type="NCBI Taxonomy" id="947166"/>
    <lineage>
        <taxon>Eukaryota</taxon>
        <taxon>Metazoa</taxon>
        <taxon>Ecdysozoa</taxon>
        <taxon>Tardigrada</taxon>
        <taxon>Eutardigrada</taxon>
        <taxon>Parachela</taxon>
        <taxon>Hypsibioidea</taxon>
        <taxon>Ramazzottiidae</taxon>
        <taxon>Ramazzottius</taxon>
    </lineage>
</organism>
<accession>A0A1D1VHY4</accession>
<dbReference type="EMBL" id="BDGG01000006">
    <property type="protein sequence ID" value="GAV00406.1"/>
    <property type="molecule type" value="Genomic_DNA"/>
</dbReference>
<sequence>MMSSGLIQQDFIPECLERGSFLTAPTFERFSVVVGKANFFLAEKRSITIKSCETIRHRVKKGQLMKANCMSFTQSGSEIDWYYVDGLRLWFTSSNSNDDKKSKEALPVQIGYFHVLPKCGKESPVQDTMDSLTQKLTNQLASQPLAGRLLAVEAIEVRGVKLCELLDPDAATGNPKPQSDAVMTFLRVWYECDPQARSRVSVGLATFVPELNLEKCVTLISGKEYMRLHKGSVERHGRVMEYVNSWKESMPENSRILNIKSYSTRTDEYGQYDCHSTYKKVHRRPAWGHYHLRFIRVFFTAILNEDDGPPLYPSVIPRITCKLFLPALVQRGFFNRGSPFEPKKDLLARLEKWTSFTGANIISVETVAYKAFTGAEGKYGLDVMCTRDMYHHQKDSGNVPTPECYVIGYRVFMEGLFGDPDGFEWPPSIDGPRAPKEDACSIQ</sequence>
<evidence type="ECO:0000313" key="1">
    <source>
        <dbReference type="EMBL" id="GAV00406.1"/>
    </source>
</evidence>
<reference evidence="1 2" key="1">
    <citation type="journal article" date="2016" name="Nat. Commun.">
        <title>Extremotolerant tardigrade genome and improved radiotolerance of human cultured cells by tardigrade-unique protein.</title>
        <authorList>
            <person name="Hashimoto T."/>
            <person name="Horikawa D.D."/>
            <person name="Saito Y."/>
            <person name="Kuwahara H."/>
            <person name="Kozuka-Hata H."/>
            <person name="Shin-I T."/>
            <person name="Minakuchi Y."/>
            <person name="Ohishi K."/>
            <person name="Motoyama A."/>
            <person name="Aizu T."/>
            <person name="Enomoto A."/>
            <person name="Kondo K."/>
            <person name="Tanaka S."/>
            <person name="Hara Y."/>
            <person name="Koshikawa S."/>
            <person name="Sagara H."/>
            <person name="Miura T."/>
            <person name="Yokobori S."/>
            <person name="Miyagawa K."/>
            <person name="Suzuki Y."/>
            <person name="Kubo T."/>
            <person name="Oyama M."/>
            <person name="Kohara Y."/>
            <person name="Fujiyama A."/>
            <person name="Arakawa K."/>
            <person name="Katayama T."/>
            <person name="Toyoda A."/>
            <person name="Kunieda T."/>
        </authorList>
    </citation>
    <scope>NUCLEOTIDE SEQUENCE [LARGE SCALE GENOMIC DNA]</scope>
    <source>
        <strain evidence="1 2">YOKOZUNA-1</strain>
    </source>
</reference>